<dbReference type="GO" id="GO:0046872">
    <property type="term" value="F:metal ion binding"/>
    <property type="evidence" value="ECO:0007669"/>
    <property type="project" value="UniProtKB-KW"/>
</dbReference>
<reference evidence="7 8" key="1">
    <citation type="submission" date="2017-02" db="EMBL/GenBank/DDBJ databases">
        <authorList>
            <person name="Peterson S.W."/>
        </authorList>
    </citation>
    <scope>NUCLEOTIDE SEQUENCE [LARGE SCALE GENOMIC DNA]</scope>
    <source>
        <strain evidence="7 8">DSM 45154</strain>
    </source>
</reference>
<comment type="cofactor">
    <cofactor evidence="6">
        <name>Mg(2+)</name>
        <dbReference type="ChEBI" id="CHEBI:18420"/>
    </cofactor>
</comment>
<dbReference type="STRING" id="1122192.SAMN02745673_03685"/>
<dbReference type="PANTHER" id="PTHR20854:SF4">
    <property type="entry name" value="INOSITOL-1-MONOPHOSPHATASE-RELATED"/>
    <property type="match status" value="1"/>
</dbReference>
<dbReference type="SUPFAM" id="SSF56655">
    <property type="entry name" value="Carbohydrate phosphatase"/>
    <property type="match status" value="1"/>
</dbReference>
<dbReference type="InterPro" id="IPR020583">
    <property type="entry name" value="Inositol_monoP_metal-BS"/>
</dbReference>
<dbReference type="OrthoDB" id="9772456at2"/>
<dbReference type="Gene3D" id="3.30.540.10">
    <property type="entry name" value="Fructose-1,6-Bisphosphatase, subunit A, domain 1"/>
    <property type="match status" value="1"/>
</dbReference>
<dbReference type="InterPro" id="IPR020550">
    <property type="entry name" value="Inositol_monophosphatase_CS"/>
</dbReference>
<dbReference type="GO" id="GO:0008934">
    <property type="term" value="F:inositol monophosphate 1-phosphatase activity"/>
    <property type="evidence" value="ECO:0007669"/>
    <property type="project" value="TreeGrafter"/>
</dbReference>
<feature type="binding site" evidence="6">
    <location>
        <position position="95"/>
    </location>
    <ligand>
        <name>Mg(2+)</name>
        <dbReference type="ChEBI" id="CHEBI:18420"/>
        <label>1</label>
        <note>catalytic</note>
    </ligand>
</feature>
<feature type="binding site" evidence="6">
    <location>
        <position position="96"/>
    </location>
    <ligand>
        <name>Mg(2+)</name>
        <dbReference type="ChEBI" id="CHEBI:18420"/>
        <label>1</label>
        <note>catalytic</note>
    </ligand>
</feature>
<keyword evidence="8" id="KW-1185">Reference proteome</keyword>
<dbReference type="PROSITE" id="PS00630">
    <property type="entry name" value="IMP_2"/>
    <property type="match status" value="1"/>
</dbReference>
<keyword evidence="3 6" id="KW-0479">Metal-binding</keyword>
<comment type="catalytic activity">
    <reaction evidence="1">
        <text>a myo-inositol phosphate + H2O = myo-inositol + phosphate</text>
        <dbReference type="Rhea" id="RHEA:24056"/>
        <dbReference type="ChEBI" id="CHEBI:15377"/>
        <dbReference type="ChEBI" id="CHEBI:17268"/>
        <dbReference type="ChEBI" id="CHEBI:43474"/>
        <dbReference type="ChEBI" id="CHEBI:84139"/>
        <dbReference type="EC" id="3.1.3.25"/>
    </reaction>
</comment>
<dbReference type="GO" id="GO:0046854">
    <property type="term" value="P:phosphatidylinositol phosphate biosynthetic process"/>
    <property type="evidence" value="ECO:0007669"/>
    <property type="project" value="InterPro"/>
</dbReference>
<feature type="binding site" evidence="6">
    <location>
        <position position="93"/>
    </location>
    <ligand>
        <name>Mg(2+)</name>
        <dbReference type="ChEBI" id="CHEBI:18420"/>
        <label>2</label>
    </ligand>
</feature>
<evidence type="ECO:0000256" key="2">
    <source>
        <dbReference type="ARBA" id="ARBA00013106"/>
    </source>
</evidence>
<dbReference type="Gene3D" id="3.40.190.80">
    <property type="match status" value="1"/>
</dbReference>
<dbReference type="GO" id="GO:0007165">
    <property type="term" value="P:signal transduction"/>
    <property type="evidence" value="ECO:0007669"/>
    <property type="project" value="TreeGrafter"/>
</dbReference>
<name>A0A1T4SM57_9ACTN</name>
<dbReference type="InterPro" id="IPR000760">
    <property type="entry name" value="Inositol_monophosphatase-like"/>
</dbReference>
<dbReference type="RefSeq" id="WP_078762941.1">
    <property type="nucleotide sequence ID" value="NZ_FUWS01000010.1"/>
</dbReference>
<sequence>MSVGPLEQPAPVLVDELARLMLEVGVLLREWRTDPRNTDGSWEGRQFKARADALAHDALARRLRALTPGLPVLSEEDPDSLLASRPERYWLIDPIDGTASYAHGFPGYVTQAALLAGTDPVLAAVYAPEVDVMYTAVRGLGAHANGRPLPPCRSAPPGVGVLTDNTAEPQGIARRVRDRFGYRGYLECGSISLKLCKIAEGSAHLFVKDVPVRDWDVAAPELLLRETGGALLRLDGTPFGYRDGFEHTGLIAAADPVTADTVADWCQRATDD</sequence>
<evidence type="ECO:0000256" key="1">
    <source>
        <dbReference type="ARBA" id="ARBA00001033"/>
    </source>
</evidence>
<organism evidence="7 8">
    <name type="scientific">Marinactinospora thermotolerans DSM 45154</name>
    <dbReference type="NCBI Taxonomy" id="1122192"/>
    <lineage>
        <taxon>Bacteria</taxon>
        <taxon>Bacillati</taxon>
        <taxon>Actinomycetota</taxon>
        <taxon>Actinomycetes</taxon>
        <taxon>Streptosporangiales</taxon>
        <taxon>Nocardiopsidaceae</taxon>
        <taxon>Marinactinospora</taxon>
    </lineage>
</organism>
<evidence type="ECO:0000313" key="7">
    <source>
        <dbReference type="EMBL" id="SKA29265.1"/>
    </source>
</evidence>
<evidence type="ECO:0000256" key="6">
    <source>
        <dbReference type="PIRSR" id="PIRSR600760-2"/>
    </source>
</evidence>
<dbReference type="Proteomes" id="UP000190637">
    <property type="component" value="Unassembled WGS sequence"/>
</dbReference>
<dbReference type="Pfam" id="PF00459">
    <property type="entry name" value="Inositol_P"/>
    <property type="match status" value="1"/>
</dbReference>
<keyword evidence="5 6" id="KW-0460">Magnesium</keyword>
<dbReference type="EMBL" id="FUWS01000010">
    <property type="protein sequence ID" value="SKA29265.1"/>
    <property type="molecule type" value="Genomic_DNA"/>
</dbReference>
<dbReference type="EC" id="3.1.3.25" evidence="2"/>
<proteinExistence type="predicted"/>
<dbReference type="PRINTS" id="PR00377">
    <property type="entry name" value="IMPHPHTASES"/>
</dbReference>
<dbReference type="PROSITE" id="PS00629">
    <property type="entry name" value="IMP_1"/>
    <property type="match status" value="1"/>
</dbReference>
<evidence type="ECO:0000256" key="5">
    <source>
        <dbReference type="ARBA" id="ARBA00022842"/>
    </source>
</evidence>
<feature type="binding site" evidence="6">
    <location>
        <position position="216"/>
    </location>
    <ligand>
        <name>Mg(2+)</name>
        <dbReference type="ChEBI" id="CHEBI:18420"/>
        <label>1</label>
        <note>catalytic</note>
    </ligand>
</feature>
<feature type="binding site" evidence="6">
    <location>
        <position position="75"/>
    </location>
    <ligand>
        <name>Mg(2+)</name>
        <dbReference type="ChEBI" id="CHEBI:18420"/>
        <label>1</label>
        <note>catalytic</note>
    </ligand>
</feature>
<dbReference type="AlphaFoldDB" id="A0A1T4SM57"/>
<dbReference type="GO" id="GO:0006020">
    <property type="term" value="P:inositol metabolic process"/>
    <property type="evidence" value="ECO:0007669"/>
    <property type="project" value="TreeGrafter"/>
</dbReference>
<dbReference type="PANTHER" id="PTHR20854">
    <property type="entry name" value="INOSITOL MONOPHOSPHATASE"/>
    <property type="match status" value="1"/>
</dbReference>
<accession>A0A1T4SM57</accession>
<keyword evidence="4" id="KW-0378">Hydrolase</keyword>
<evidence type="ECO:0000313" key="8">
    <source>
        <dbReference type="Proteomes" id="UP000190637"/>
    </source>
</evidence>
<evidence type="ECO:0000256" key="4">
    <source>
        <dbReference type="ARBA" id="ARBA00022801"/>
    </source>
</evidence>
<gene>
    <name evidence="7" type="ORF">SAMN02745673_03685</name>
</gene>
<protein>
    <recommendedName>
        <fullName evidence="2">inositol-phosphate phosphatase</fullName>
        <ecNumber evidence="2">3.1.3.25</ecNumber>
    </recommendedName>
</protein>
<evidence type="ECO:0000256" key="3">
    <source>
        <dbReference type="ARBA" id="ARBA00022723"/>
    </source>
</evidence>